<dbReference type="Proteomes" id="UP000607197">
    <property type="component" value="Unassembled WGS sequence"/>
</dbReference>
<sequence length="407" mass="44466">MKRENTSNRRLFLKTTGALGAGAMAGLAGCSGGDGGDGTGGTTTSGTTTGTTGGGGSAQGSADVRAEWGLPDLDYDVGDSLNVFQWTDYWPSGTVEIFEKAYGVNVNVSNYASNEEMFNKLKAGGTGQFDLIFPSDYMVNILASQGMIQQVNLDKLSNFDNLERRWIDQAPYDPDPGRWSVPYQWGTSGCGWNTNMTPDIEYPFSWDLMWSDEYGGQMTMLNDMRETIGASLKRLGYSLNSTKESEIQEAKEALIEQKPLLTTYSSVSRDAALQNEQASPVHLWSGDAFSAYWATYTDGESPIGYRVPKEGGVVWVDTAAVTKEAANVNAAHAFITFFLNAEINAKISNYVYYPTPNAAAKEYIDDAALNNPAIYPPDEVMQNLEFIRNIGQATQLYSEAWTEIQNA</sequence>
<dbReference type="SUPFAM" id="SSF53850">
    <property type="entry name" value="Periplasmic binding protein-like II"/>
    <property type="match status" value="1"/>
</dbReference>
<dbReference type="AlphaFoldDB" id="A0A830F5R7"/>
<keyword evidence="2" id="KW-0813">Transport</keyword>
<dbReference type="InterPro" id="IPR006059">
    <property type="entry name" value="SBP"/>
</dbReference>
<dbReference type="PIRSF" id="PIRSF019574">
    <property type="entry name" value="Periplasmic_polyamine_BP"/>
    <property type="match status" value="1"/>
</dbReference>
<evidence type="ECO:0000256" key="3">
    <source>
        <dbReference type="ARBA" id="ARBA00022729"/>
    </source>
</evidence>
<protein>
    <submittedName>
        <fullName evidence="6">Spermidine/putrescine ABC transporter substrate-binding protein</fullName>
    </submittedName>
</protein>
<dbReference type="GO" id="GO:0015846">
    <property type="term" value="P:polyamine transport"/>
    <property type="evidence" value="ECO:0007669"/>
    <property type="project" value="InterPro"/>
</dbReference>
<dbReference type="GO" id="GO:0042597">
    <property type="term" value="C:periplasmic space"/>
    <property type="evidence" value="ECO:0007669"/>
    <property type="project" value="UniProtKB-SubCell"/>
</dbReference>
<evidence type="ECO:0000256" key="1">
    <source>
        <dbReference type="ARBA" id="ARBA00004418"/>
    </source>
</evidence>
<evidence type="ECO:0000313" key="7">
    <source>
        <dbReference type="Proteomes" id="UP000607197"/>
    </source>
</evidence>
<organism evidence="6 7">
    <name type="scientific">Halocalculus aciditolerans</name>
    <dbReference type="NCBI Taxonomy" id="1383812"/>
    <lineage>
        <taxon>Archaea</taxon>
        <taxon>Methanobacteriati</taxon>
        <taxon>Methanobacteriota</taxon>
        <taxon>Stenosarchaea group</taxon>
        <taxon>Halobacteria</taxon>
        <taxon>Halobacteriales</taxon>
        <taxon>Halobacteriaceae</taxon>
        <taxon>Halocalculus</taxon>
    </lineage>
</organism>
<dbReference type="PANTHER" id="PTHR30222">
    <property type="entry name" value="SPERMIDINE/PUTRESCINE-BINDING PERIPLASMIC PROTEIN"/>
    <property type="match status" value="1"/>
</dbReference>
<dbReference type="PRINTS" id="PR00909">
    <property type="entry name" value="SPERMDNBNDNG"/>
</dbReference>
<gene>
    <name evidence="6" type="ORF">GCM10009039_24980</name>
</gene>
<dbReference type="Gene3D" id="3.40.190.10">
    <property type="entry name" value="Periplasmic binding protein-like II"/>
    <property type="match status" value="2"/>
</dbReference>
<evidence type="ECO:0000256" key="4">
    <source>
        <dbReference type="ARBA" id="ARBA00022764"/>
    </source>
</evidence>
<comment type="subcellular location">
    <subcellularLocation>
        <location evidence="1">Periplasm</location>
    </subcellularLocation>
</comment>
<evidence type="ECO:0000313" key="6">
    <source>
        <dbReference type="EMBL" id="GGL66089.1"/>
    </source>
</evidence>
<keyword evidence="3" id="KW-0732">Signal</keyword>
<proteinExistence type="predicted"/>
<evidence type="ECO:0000256" key="2">
    <source>
        <dbReference type="ARBA" id="ARBA00022448"/>
    </source>
</evidence>
<dbReference type="OrthoDB" id="30917at2157"/>
<comment type="caution">
    <text evidence="6">The sequence shown here is derived from an EMBL/GenBank/DDBJ whole genome shotgun (WGS) entry which is preliminary data.</text>
</comment>
<dbReference type="InterPro" id="IPR006311">
    <property type="entry name" value="TAT_signal"/>
</dbReference>
<accession>A0A830F5R7</accession>
<feature type="region of interest" description="Disordered" evidence="5">
    <location>
        <begin position="38"/>
        <end position="61"/>
    </location>
</feature>
<evidence type="ECO:0000256" key="5">
    <source>
        <dbReference type="SAM" id="MobiDB-lite"/>
    </source>
</evidence>
<name>A0A830F5R7_9EURY</name>
<keyword evidence="4" id="KW-0574">Periplasm</keyword>
<dbReference type="GO" id="GO:0019808">
    <property type="term" value="F:polyamine binding"/>
    <property type="evidence" value="ECO:0007669"/>
    <property type="project" value="InterPro"/>
</dbReference>
<keyword evidence="7" id="KW-1185">Reference proteome</keyword>
<dbReference type="PANTHER" id="PTHR30222:SF17">
    <property type="entry name" value="SPERMIDINE_PUTRESCINE-BINDING PERIPLASMIC PROTEIN"/>
    <property type="match status" value="1"/>
</dbReference>
<dbReference type="CDD" id="cd13590">
    <property type="entry name" value="PBP2_PotD_PotF_like"/>
    <property type="match status" value="1"/>
</dbReference>
<dbReference type="Pfam" id="PF13416">
    <property type="entry name" value="SBP_bac_8"/>
    <property type="match status" value="1"/>
</dbReference>
<dbReference type="PROSITE" id="PS51257">
    <property type="entry name" value="PROKAR_LIPOPROTEIN"/>
    <property type="match status" value="1"/>
</dbReference>
<dbReference type="PROSITE" id="PS51318">
    <property type="entry name" value="TAT"/>
    <property type="match status" value="1"/>
</dbReference>
<reference evidence="6" key="2">
    <citation type="submission" date="2020-09" db="EMBL/GenBank/DDBJ databases">
        <authorList>
            <person name="Sun Q."/>
            <person name="Ohkuma M."/>
        </authorList>
    </citation>
    <scope>NUCLEOTIDE SEQUENCE</scope>
    <source>
        <strain evidence="6">JCM 19596</strain>
    </source>
</reference>
<dbReference type="InterPro" id="IPR001188">
    <property type="entry name" value="Sperm_putr-bd"/>
</dbReference>
<dbReference type="EMBL" id="BMPG01000003">
    <property type="protein sequence ID" value="GGL66089.1"/>
    <property type="molecule type" value="Genomic_DNA"/>
</dbReference>
<reference evidence="6" key="1">
    <citation type="journal article" date="2014" name="Int. J. Syst. Evol. Microbiol.">
        <title>Complete genome sequence of Corynebacterium casei LMG S-19264T (=DSM 44701T), isolated from a smear-ripened cheese.</title>
        <authorList>
            <consortium name="US DOE Joint Genome Institute (JGI-PGF)"/>
            <person name="Walter F."/>
            <person name="Albersmeier A."/>
            <person name="Kalinowski J."/>
            <person name="Ruckert C."/>
        </authorList>
    </citation>
    <scope>NUCLEOTIDE SEQUENCE</scope>
    <source>
        <strain evidence="6">JCM 19596</strain>
    </source>
</reference>